<keyword evidence="3" id="KW-1185">Reference proteome</keyword>
<feature type="compositionally biased region" description="Low complexity" evidence="1">
    <location>
        <begin position="46"/>
        <end position="55"/>
    </location>
</feature>
<feature type="region of interest" description="Disordered" evidence="1">
    <location>
        <begin position="1513"/>
        <end position="1532"/>
    </location>
</feature>
<gene>
    <name evidence="2" type="ORF">D9757_007316</name>
</gene>
<dbReference type="EMBL" id="JAACJN010000050">
    <property type="protein sequence ID" value="KAF5382791.1"/>
    <property type="molecule type" value="Genomic_DNA"/>
</dbReference>
<evidence type="ECO:0000313" key="3">
    <source>
        <dbReference type="Proteomes" id="UP000518752"/>
    </source>
</evidence>
<feature type="region of interest" description="Disordered" evidence="1">
    <location>
        <begin position="303"/>
        <end position="332"/>
    </location>
</feature>
<proteinExistence type="predicted"/>
<feature type="compositionally biased region" description="Basic and acidic residues" evidence="1">
    <location>
        <begin position="1282"/>
        <end position="1297"/>
    </location>
</feature>
<reference evidence="2 3" key="1">
    <citation type="journal article" date="2020" name="ISME J.">
        <title>Uncovering the hidden diversity of litter-decomposition mechanisms in mushroom-forming fungi.</title>
        <authorList>
            <person name="Floudas D."/>
            <person name="Bentzer J."/>
            <person name="Ahren D."/>
            <person name="Johansson T."/>
            <person name="Persson P."/>
            <person name="Tunlid A."/>
        </authorList>
    </citation>
    <scope>NUCLEOTIDE SEQUENCE [LARGE SCALE GENOMIC DNA]</scope>
    <source>
        <strain evidence="2 3">CBS 406.79</strain>
    </source>
</reference>
<evidence type="ECO:0000313" key="2">
    <source>
        <dbReference type="EMBL" id="KAF5382791.1"/>
    </source>
</evidence>
<feature type="region of interest" description="Disordered" evidence="1">
    <location>
        <begin position="40"/>
        <end position="70"/>
    </location>
</feature>
<feature type="region of interest" description="Disordered" evidence="1">
    <location>
        <begin position="584"/>
        <end position="617"/>
    </location>
</feature>
<feature type="region of interest" description="Disordered" evidence="1">
    <location>
        <begin position="353"/>
        <end position="426"/>
    </location>
</feature>
<name>A0A8H5M6S5_9AGAR</name>
<feature type="compositionally biased region" description="Low complexity" evidence="1">
    <location>
        <begin position="239"/>
        <end position="250"/>
    </location>
</feature>
<feature type="region of interest" description="Disordered" evidence="1">
    <location>
        <begin position="751"/>
        <end position="772"/>
    </location>
</feature>
<feature type="compositionally biased region" description="Polar residues" evidence="1">
    <location>
        <begin position="1220"/>
        <end position="1233"/>
    </location>
</feature>
<evidence type="ECO:0000256" key="1">
    <source>
        <dbReference type="SAM" id="MobiDB-lite"/>
    </source>
</evidence>
<feature type="compositionally biased region" description="Acidic residues" evidence="1">
    <location>
        <begin position="376"/>
        <end position="400"/>
    </location>
</feature>
<feature type="compositionally biased region" description="Acidic residues" evidence="1">
    <location>
        <begin position="359"/>
        <end position="368"/>
    </location>
</feature>
<comment type="caution">
    <text evidence="2">The sequence shown here is derived from an EMBL/GenBank/DDBJ whole genome shotgun (WGS) entry which is preliminary data.</text>
</comment>
<feature type="compositionally biased region" description="Polar residues" evidence="1">
    <location>
        <begin position="593"/>
        <end position="610"/>
    </location>
</feature>
<protein>
    <submittedName>
        <fullName evidence="2">Uncharacterized protein</fullName>
    </submittedName>
</protein>
<sequence>MKRLRTYLHSRGNFAHSSSELDQDFDRECTERSLSNFALSNHTLGSQSSSTPQSSRAHNEPTVYTHTQRSLKIPISHDPIRPAAAAAVIAPSLSSTRSESIPSSPLTKPSPSRLRKPAPKYNADRIHTSNPGIASIATAPSSPISSSFITSPLSPSFQQNFRAESISDSLSFTTAPSTFATSPSPTSLSFFGRVAGPLNNNDIIDTDTNTNGSSLYNNTHSRSKSVRIIVPDDALLGAASSRRNGNGRNNNHVDSRLRSVSAPGTRPIAFPSRVGPGFKTGFGFGGRGSGGRFVFPSGTAGDTSSGFPFPSPSPSFPSSSPSVGGVTTSAIGGGGGGSGSVLLGVVHEHANTGGAEVDLNGEEEEEEIFSSSFSDSDVDGREEEEEDDIDEEDEEEDEQTDTSTQSRVARQQIEAESRTGWSCSSASTRTNSINFDALDNLPVSIFDQVEDEFDRSGFVSGSESEVGVGGVGGRNWMDGRGLGHGHGNGNRHGQKVSSVSAREFGLVGVGGGSCRPLNIQPKPSKSRTGSASDCGLAIVGGGGYLHTPEPSADSQDTSVSASATLHEDITGSLLSVAASSNCGSGTLKDGVQGRSQTPEPQSRSQNQDQNAPPPLRRRHRHSYSLALAYEYHRRVGSGSSTLSDSPPPLSPLGPRLRQGQGQGPGAGALPVPHVLSAFMEGRAPIPYGNEGKMGWVGRESGRVGDRDRKPVYHTHTLHQHLTPLLPGMHTVISLEGREYLVVLESILEEKGGGVGSSTGKDEDHLSTSSPAERGSRVRVRVVGGYSKERMYPGAYVVMFIEERECLVRVIREIKAGDVRSESQDGVRVNKEKEVIRAGSNPHHMSWRPGMHITVGLAGDTFLVVQIEQLEVLNPSNLNLDKDGDQDFLVQVAGIDAGWWTIPEPGGHVVLILSGGEETEGLKGRKWGRKWRQEYLVCVVRRLTRTFQPKVDGSLMEVGHQDRLPDSGDRNENRIKRETMKNSGLTLTMPVVDPPASPSTPPLPLSPSLPDVLTLARGYRYLSCNPLKGSLRFELLLEDRSDECYNTYMVPHGGTSTWVVTGGERDASWVFRKVVNESKSLNESTGSIRVEPSGDSTSPDLPHHFSFERQGPNDAWVFKPAMYDHSGMMIPSSSSLSSHSSKEVPIASHLPINLDELLMNQGSTLRGGVGWTIFVTKLLLLRREAGDIIVFHLTPASREQVRELGRRVRVSRDESVKQLGMQRTDTGGEAQNNAEDSRRDDVAATAQNGAANHKVNKLLQRSLLPQITVPEAHRAAPAPPKKRRDDEAEGHDNQEHSSFRLLRCGRDGELIFSPYDLQNTPTLQAEFGTLNADSSFSYASRKRSGSRSGEFTGDFVVYGKSRAEAGLVSYVFYPTDHDDIRPESMGFDKPRKYIYKTNNDNDAWMFFPLNQSSDGHLLGLNVDRCLFRAFMDDTGRIMLDQLPIKKTHPYPIRPGLIRASVSDGVMFPSGLSLNRTNPNGDIYNVTKDGESQKNISSSRRWKNNRSISEEVDITNSKFPNISPGHKSPTEVSAEKVVRRPILLRKRTISFAL</sequence>
<feature type="region of interest" description="Disordered" evidence="1">
    <location>
        <begin position="239"/>
        <end position="273"/>
    </location>
</feature>
<feature type="region of interest" description="Disordered" evidence="1">
    <location>
        <begin position="91"/>
        <end position="118"/>
    </location>
</feature>
<feature type="region of interest" description="Disordered" evidence="1">
    <location>
        <begin position="1482"/>
        <end position="1501"/>
    </location>
</feature>
<feature type="compositionally biased region" description="Low complexity" evidence="1">
    <location>
        <begin position="316"/>
        <end position="330"/>
    </location>
</feature>
<feature type="compositionally biased region" description="Low complexity" evidence="1">
    <location>
        <begin position="91"/>
        <end position="105"/>
    </location>
</feature>
<organism evidence="2 3">
    <name type="scientific">Collybiopsis confluens</name>
    <dbReference type="NCBI Taxonomy" id="2823264"/>
    <lineage>
        <taxon>Eukaryota</taxon>
        <taxon>Fungi</taxon>
        <taxon>Dikarya</taxon>
        <taxon>Basidiomycota</taxon>
        <taxon>Agaricomycotina</taxon>
        <taxon>Agaricomycetes</taxon>
        <taxon>Agaricomycetidae</taxon>
        <taxon>Agaricales</taxon>
        <taxon>Marasmiineae</taxon>
        <taxon>Omphalotaceae</taxon>
        <taxon>Collybiopsis</taxon>
    </lineage>
</organism>
<accession>A0A8H5M6S5</accession>
<feature type="region of interest" description="Disordered" evidence="1">
    <location>
        <begin position="636"/>
        <end position="670"/>
    </location>
</feature>
<dbReference type="Proteomes" id="UP000518752">
    <property type="component" value="Unassembled WGS sequence"/>
</dbReference>
<feature type="region of interest" description="Disordered" evidence="1">
    <location>
        <begin position="1267"/>
        <end position="1297"/>
    </location>
</feature>
<feature type="region of interest" description="Disordered" evidence="1">
    <location>
        <begin position="1212"/>
        <end position="1240"/>
    </location>
</feature>
<dbReference type="OrthoDB" id="2958245at2759"/>